<keyword evidence="1 3" id="KW-0863">Zinc-finger</keyword>
<keyword evidence="7" id="KW-1185">Reference proteome</keyword>
<sequence>EKLLHRLEESDPEPPSSQEDECVICINAKATMQTSPCGHRVVCRRCFVKTIQSAVAQRMLPLRCVICRARINRLISNSGTWRLQESYSSYSMTSKSWSLSTSGSSSMPPSASSYSIGHQKRVAQSSSLYSMSSGSSTLSGVSSASNMSSQSNVSRGSSAISTLSSSSSSCNTNKQHNHAHGHSTCQKGCSGAILSPK</sequence>
<dbReference type="AlphaFoldDB" id="T1H1U5"/>
<reference evidence="6" key="2">
    <citation type="submission" date="2015-06" db="UniProtKB">
        <authorList>
            <consortium name="EnsemblMetazoa"/>
        </authorList>
    </citation>
    <scope>IDENTIFICATION</scope>
</reference>
<evidence type="ECO:0000256" key="2">
    <source>
        <dbReference type="ARBA" id="ARBA00022833"/>
    </source>
</evidence>
<feature type="region of interest" description="Disordered" evidence="4">
    <location>
        <begin position="98"/>
        <end position="117"/>
    </location>
</feature>
<dbReference type="Gene3D" id="3.30.40.10">
    <property type="entry name" value="Zinc/RING finger domain, C3HC4 (zinc finger)"/>
    <property type="match status" value="1"/>
</dbReference>
<dbReference type="Pfam" id="PF13920">
    <property type="entry name" value="zf-C3HC4_3"/>
    <property type="match status" value="1"/>
</dbReference>
<dbReference type="STRING" id="36166.T1H1U5"/>
<evidence type="ECO:0000313" key="6">
    <source>
        <dbReference type="EnsemblMetazoa" id="MESCA010165-PA"/>
    </source>
</evidence>
<protein>
    <recommendedName>
        <fullName evidence="5">RING-type domain-containing protein</fullName>
    </recommendedName>
</protein>
<feature type="compositionally biased region" description="Low complexity" evidence="4">
    <location>
        <begin position="98"/>
        <end position="115"/>
    </location>
</feature>
<feature type="region of interest" description="Disordered" evidence="4">
    <location>
        <begin position="140"/>
        <end position="187"/>
    </location>
</feature>
<reference evidence="7" key="1">
    <citation type="submission" date="2013-02" db="EMBL/GenBank/DDBJ databases">
        <authorList>
            <person name="Hughes D."/>
        </authorList>
    </citation>
    <scope>NUCLEOTIDE SEQUENCE</scope>
    <source>
        <strain>Durham</strain>
        <strain evidence="7">NC isolate 2 -- Noor lab</strain>
    </source>
</reference>
<evidence type="ECO:0000259" key="5">
    <source>
        <dbReference type="PROSITE" id="PS50089"/>
    </source>
</evidence>
<evidence type="ECO:0000256" key="4">
    <source>
        <dbReference type="SAM" id="MobiDB-lite"/>
    </source>
</evidence>
<dbReference type="HOGENOM" id="CLU_1387334_0_0_1"/>
<proteinExistence type="predicted"/>
<name>T1H1U5_MEGSC</name>
<dbReference type="Proteomes" id="UP000015102">
    <property type="component" value="Unassembled WGS sequence"/>
</dbReference>
<accession>T1H1U5</accession>
<keyword evidence="2" id="KW-0862">Zinc</keyword>
<evidence type="ECO:0000313" key="7">
    <source>
        <dbReference type="Proteomes" id="UP000015102"/>
    </source>
</evidence>
<dbReference type="SUPFAM" id="SSF57850">
    <property type="entry name" value="RING/U-box"/>
    <property type="match status" value="1"/>
</dbReference>
<dbReference type="PROSITE" id="PS50089">
    <property type="entry name" value="ZF_RING_2"/>
    <property type="match status" value="1"/>
</dbReference>
<keyword evidence="1 3" id="KW-0479">Metal-binding</keyword>
<feature type="domain" description="RING-type" evidence="5">
    <location>
        <begin position="22"/>
        <end position="68"/>
    </location>
</feature>
<organism evidence="6 7">
    <name type="scientific">Megaselia scalaris</name>
    <name type="common">Humpbacked fly</name>
    <name type="synonym">Phora scalaris</name>
    <dbReference type="NCBI Taxonomy" id="36166"/>
    <lineage>
        <taxon>Eukaryota</taxon>
        <taxon>Metazoa</taxon>
        <taxon>Ecdysozoa</taxon>
        <taxon>Arthropoda</taxon>
        <taxon>Hexapoda</taxon>
        <taxon>Insecta</taxon>
        <taxon>Pterygota</taxon>
        <taxon>Neoptera</taxon>
        <taxon>Endopterygota</taxon>
        <taxon>Diptera</taxon>
        <taxon>Brachycera</taxon>
        <taxon>Muscomorpha</taxon>
        <taxon>Platypezoidea</taxon>
        <taxon>Phoridae</taxon>
        <taxon>Megaseliini</taxon>
        <taxon>Megaselia</taxon>
    </lineage>
</organism>
<dbReference type="InterPro" id="IPR001841">
    <property type="entry name" value="Znf_RING"/>
</dbReference>
<dbReference type="EMBL" id="CAQQ02139084">
    <property type="status" value="NOT_ANNOTATED_CDS"/>
    <property type="molecule type" value="Genomic_DNA"/>
</dbReference>
<evidence type="ECO:0000256" key="1">
    <source>
        <dbReference type="ARBA" id="ARBA00022771"/>
    </source>
</evidence>
<dbReference type="GO" id="GO:0008270">
    <property type="term" value="F:zinc ion binding"/>
    <property type="evidence" value="ECO:0007669"/>
    <property type="project" value="UniProtKB-KW"/>
</dbReference>
<dbReference type="InterPro" id="IPR013083">
    <property type="entry name" value="Znf_RING/FYVE/PHD"/>
</dbReference>
<dbReference type="FunFam" id="3.30.40.10:FF:000474">
    <property type="entry name" value="CLUMA_CG009069, isoform A"/>
    <property type="match status" value="1"/>
</dbReference>
<feature type="compositionally biased region" description="Low complexity" evidence="4">
    <location>
        <begin position="140"/>
        <end position="169"/>
    </location>
</feature>
<evidence type="ECO:0000256" key="3">
    <source>
        <dbReference type="PROSITE-ProRule" id="PRU00175"/>
    </source>
</evidence>
<dbReference type="OMA" id="WRLQESY"/>
<dbReference type="EnsemblMetazoa" id="MESCA010165-RA">
    <property type="protein sequence ID" value="MESCA010165-PA"/>
    <property type="gene ID" value="MESCA010165"/>
</dbReference>